<name>A0A385ISV1_9CAUD</name>
<dbReference type="PANTHER" id="PTHR30404">
    <property type="entry name" value="N-ACETYLMURAMOYL-L-ALANINE AMIDASE"/>
    <property type="match status" value="1"/>
</dbReference>
<dbReference type="GO" id="GO:0008745">
    <property type="term" value="F:N-acetylmuramoyl-L-alanine amidase activity"/>
    <property type="evidence" value="ECO:0007669"/>
    <property type="project" value="InterPro"/>
</dbReference>
<dbReference type="Gene3D" id="3.40.630.40">
    <property type="entry name" value="Zn-dependent exopeptidases"/>
    <property type="match status" value="1"/>
</dbReference>
<dbReference type="InterPro" id="IPR050695">
    <property type="entry name" value="N-acetylmuramoyl_amidase_3"/>
</dbReference>
<dbReference type="Proteomes" id="UP000262963">
    <property type="component" value="Segment"/>
</dbReference>
<dbReference type="Pfam" id="PF01520">
    <property type="entry name" value="Amidase_3"/>
    <property type="match status" value="1"/>
</dbReference>
<protein>
    <recommendedName>
        <fullName evidence="1">MurNAc-LAA domain-containing protein</fullName>
    </recommendedName>
</protein>
<reference evidence="3" key="1">
    <citation type="submission" date="2018-05" db="EMBL/GenBank/DDBJ databases">
        <title>Novel Clostridium perfringens phage susfortuna.</title>
        <authorList>
            <person name="Kot W."/>
            <person name="Ploeger M."/>
            <person name="Pedersen J."/>
            <person name="Hansen L.H."/>
        </authorList>
    </citation>
    <scope>NUCLEOTIDE SEQUENCE [LARGE SCALE GENOMIC DNA]</scope>
</reference>
<gene>
    <name evidence="2" type="ORF">susfortuna_gp15</name>
</gene>
<dbReference type="InterPro" id="IPR002508">
    <property type="entry name" value="MurNAc-LAA_cat"/>
</dbReference>
<sequence length="224" mass="25626">MYIENILKTRKLRIGLRAGHSPNCLGAIGLRNEHTTMMVYYKYVKECFEKYGHTVIDCNSTANTEKAEVYEGINKANNAGVDIFISLHMNSYNGKAFGVECLVANGSRVWDVAERICEEYSKIGFFNRGVKIGNQWEMKDLNAPNIIFETCFCDSQKDIDIWSPCPYETLTRALCHAVDPSIPLTDEPDYYRVVVQRFKTKEDAEKAENKIKNDLGLYCFTEKI</sequence>
<organism evidence="2 3">
    <name type="scientific">Clostridium phage susfortuna</name>
    <dbReference type="NCBI Taxonomy" id="2316154"/>
    <lineage>
        <taxon>Viruses</taxon>
        <taxon>Duplodnaviria</taxon>
        <taxon>Heunggongvirae</taxon>
        <taxon>Uroviricota</taxon>
        <taxon>Caudoviricetes</taxon>
        <taxon>Guelinviridae</taxon>
        <taxon>Susfortunavirus</taxon>
        <taxon>Susfortunavirus susfortuna</taxon>
    </lineage>
</organism>
<dbReference type="SMART" id="SM00646">
    <property type="entry name" value="Ami_3"/>
    <property type="match status" value="1"/>
</dbReference>
<evidence type="ECO:0000313" key="2">
    <source>
        <dbReference type="EMBL" id="AXY86155.1"/>
    </source>
</evidence>
<evidence type="ECO:0000259" key="1">
    <source>
        <dbReference type="SMART" id="SM00646"/>
    </source>
</evidence>
<dbReference type="CDD" id="cd02696">
    <property type="entry name" value="MurNAc-LAA"/>
    <property type="match status" value="1"/>
</dbReference>
<accession>A0A385ISV1</accession>
<dbReference type="GO" id="GO:0009253">
    <property type="term" value="P:peptidoglycan catabolic process"/>
    <property type="evidence" value="ECO:0007669"/>
    <property type="project" value="InterPro"/>
</dbReference>
<dbReference type="SMR" id="A0A385ISV1"/>
<proteinExistence type="predicted"/>
<dbReference type="SUPFAM" id="SSF53187">
    <property type="entry name" value="Zn-dependent exopeptidases"/>
    <property type="match status" value="1"/>
</dbReference>
<dbReference type="EMBL" id="MH393889">
    <property type="protein sequence ID" value="AXY86155.1"/>
    <property type="molecule type" value="Genomic_DNA"/>
</dbReference>
<keyword evidence="3" id="KW-1185">Reference proteome</keyword>
<evidence type="ECO:0000313" key="3">
    <source>
        <dbReference type="Proteomes" id="UP000262963"/>
    </source>
</evidence>
<feature type="domain" description="MurNAc-LAA" evidence="1">
    <location>
        <begin position="73"/>
        <end position="179"/>
    </location>
</feature>
<dbReference type="PANTHER" id="PTHR30404:SF8">
    <property type="entry name" value="AUTOLYSIN PH-RELATED"/>
    <property type="match status" value="1"/>
</dbReference>